<evidence type="ECO:0000259" key="9">
    <source>
        <dbReference type="Pfam" id="PF02875"/>
    </source>
</evidence>
<dbReference type="HAMAP" id="MF_00639">
    <property type="entry name" value="MurD"/>
    <property type="match status" value="1"/>
</dbReference>
<dbReference type="Proteomes" id="UP000886043">
    <property type="component" value="Unassembled WGS sequence"/>
</dbReference>
<dbReference type="InterPro" id="IPR036615">
    <property type="entry name" value="Mur_ligase_C_dom_sf"/>
</dbReference>
<dbReference type="GO" id="GO:0009252">
    <property type="term" value="P:peptidoglycan biosynthetic process"/>
    <property type="evidence" value="ECO:0007669"/>
    <property type="project" value="UniProtKB-UniRule"/>
</dbReference>
<evidence type="ECO:0000313" key="11">
    <source>
        <dbReference type="EMBL" id="HFC97623.1"/>
    </source>
</evidence>
<feature type="domain" description="Mur ligase central" evidence="10">
    <location>
        <begin position="115"/>
        <end position="293"/>
    </location>
</feature>
<evidence type="ECO:0000256" key="4">
    <source>
        <dbReference type="ARBA" id="ARBA00022598"/>
    </source>
</evidence>
<comment type="caution">
    <text evidence="11">The sequence shown here is derived from an EMBL/GenBank/DDBJ whole genome shotgun (WGS) entry which is preliminary data.</text>
</comment>
<evidence type="ECO:0000256" key="7">
    <source>
        <dbReference type="HAMAP-Rule" id="MF_00639"/>
    </source>
</evidence>
<keyword evidence="7 8" id="KW-0573">Peptidoglycan synthesis</keyword>
<dbReference type="SUPFAM" id="SSF53244">
    <property type="entry name" value="MurD-like peptide ligases, peptide-binding domain"/>
    <property type="match status" value="1"/>
</dbReference>
<dbReference type="GO" id="GO:0008764">
    <property type="term" value="F:UDP-N-acetylmuramoylalanine-D-glutamate ligase activity"/>
    <property type="evidence" value="ECO:0007669"/>
    <property type="project" value="UniProtKB-UniRule"/>
</dbReference>
<dbReference type="PANTHER" id="PTHR43692">
    <property type="entry name" value="UDP-N-ACETYLMURAMOYLALANINE--D-GLUTAMATE LIGASE"/>
    <property type="match status" value="1"/>
</dbReference>
<comment type="similarity">
    <text evidence="7">Belongs to the MurCDEF family.</text>
</comment>
<keyword evidence="7 8" id="KW-0132">Cell division</keyword>
<feature type="binding site" evidence="7">
    <location>
        <begin position="117"/>
        <end position="123"/>
    </location>
    <ligand>
        <name>ATP</name>
        <dbReference type="ChEBI" id="CHEBI:30616"/>
    </ligand>
</feature>
<keyword evidence="7 8" id="KW-0133">Cell shape</keyword>
<dbReference type="PANTHER" id="PTHR43692:SF1">
    <property type="entry name" value="UDP-N-ACETYLMURAMOYLALANINE--D-GLUTAMATE LIGASE"/>
    <property type="match status" value="1"/>
</dbReference>
<evidence type="ECO:0000256" key="6">
    <source>
        <dbReference type="ARBA" id="ARBA00022840"/>
    </source>
</evidence>
<dbReference type="EMBL" id="DRMH01000049">
    <property type="protein sequence ID" value="HFC97623.1"/>
    <property type="molecule type" value="Genomic_DNA"/>
</dbReference>
<dbReference type="Gene3D" id="3.40.50.720">
    <property type="entry name" value="NAD(P)-binding Rossmann-like Domain"/>
    <property type="match status" value="1"/>
</dbReference>
<keyword evidence="3 7" id="KW-0963">Cytoplasm</keyword>
<dbReference type="NCBIfam" id="TIGR01087">
    <property type="entry name" value="murD"/>
    <property type="match status" value="1"/>
</dbReference>
<comment type="function">
    <text evidence="7 8">Cell wall formation. Catalyzes the addition of glutamate to the nucleotide precursor UDP-N-acetylmuramoyl-L-alanine (UMA).</text>
</comment>
<dbReference type="AlphaFoldDB" id="A0A7C3GTU9"/>
<feature type="domain" description="Mur ligase C-terminal" evidence="9">
    <location>
        <begin position="317"/>
        <end position="428"/>
    </location>
</feature>
<reference evidence="11" key="1">
    <citation type="journal article" date="2020" name="mSystems">
        <title>Genome- and Community-Level Interaction Insights into Carbon Utilization and Element Cycling Functions of Hydrothermarchaeota in Hydrothermal Sediment.</title>
        <authorList>
            <person name="Zhou Z."/>
            <person name="Liu Y."/>
            <person name="Xu W."/>
            <person name="Pan J."/>
            <person name="Luo Z.H."/>
            <person name="Li M."/>
        </authorList>
    </citation>
    <scope>NUCLEOTIDE SEQUENCE [LARGE SCALE GENOMIC DNA]</scope>
    <source>
        <strain evidence="11">HyVt-483</strain>
    </source>
</reference>
<dbReference type="GO" id="GO:0008360">
    <property type="term" value="P:regulation of cell shape"/>
    <property type="evidence" value="ECO:0007669"/>
    <property type="project" value="UniProtKB-KW"/>
</dbReference>
<dbReference type="Pfam" id="PF02875">
    <property type="entry name" value="Mur_ligase_C"/>
    <property type="match status" value="1"/>
</dbReference>
<protein>
    <recommendedName>
        <fullName evidence="7 8">UDP-N-acetylmuramoylalanine--D-glutamate ligase</fullName>
        <ecNumber evidence="7 8">6.3.2.9</ecNumber>
    </recommendedName>
    <alternativeName>
        <fullName evidence="7">D-glutamic acid-adding enzyme</fullName>
    </alternativeName>
    <alternativeName>
        <fullName evidence="7">UDP-N-acetylmuramoyl-L-alanyl-D-glutamate synthetase</fullName>
    </alternativeName>
</protein>
<keyword evidence="6 7" id="KW-0067">ATP-binding</keyword>
<name>A0A7C3GTU9_9BACT</name>
<dbReference type="InterPro" id="IPR013221">
    <property type="entry name" value="Mur_ligase_cen"/>
</dbReference>
<dbReference type="GO" id="GO:0005737">
    <property type="term" value="C:cytoplasm"/>
    <property type="evidence" value="ECO:0007669"/>
    <property type="project" value="UniProtKB-SubCell"/>
</dbReference>
<dbReference type="UniPathway" id="UPA00219"/>
<keyword evidence="5 7" id="KW-0547">Nucleotide-binding</keyword>
<dbReference type="Pfam" id="PF08245">
    <property type="entry name" value="Mur_ligase_M"/>
    <property type="match status" value="1"/>
</dbReference>
<evidence type="ECO:0000256" key="3">
    <source>
        <dbReference type="ARBA" id="ARBA00022490"/>
    </source>
</evidence>
<gene>
    <name evidence="7 11" type="primary">murD</name>
    <name evidence="11" type="ORF">ENJ40_04070</name>
</gene>
<organism evidence="11">
    <name type="scientific">Thermosulfurimonas dismutans</name>
    <dbReference type="NCBI Taxonomy" id="999894"/>
    <lineage>
        <taxon>Bacteria</taxon>
        <taxon>Pseudomonadati</taxon>
        <taxon>Thermodesulfobacteriota</taxon>
        <taxon>Thermodesulfobacteria</taxon>
        <taxon>Thermodesulfobacteriales</taxon>
        <taxon>Thermodesulfobacteriaceae</taxon>
        <taxon>Thermosulfurimonas</taxon>
    </lineage>
</organism>
<dbReference type="SUPFAM" id="SSF53623">
    <property type="entry name" value="MurD-like peptide ligases, catalytic domain"/>
    <property type="match status" value="1"/>
</dbReference>
<dbReference type="Gene3D" id="3.40.1190.10">
    <property type="entry name" value="Mur-like, catalytic domain"/>
    <property type="match status" value="1"/>
</dbReference>
<keyword evidence="4 7" id="KW-0436">Ligase</keyword>
<dbReference type="SUPFAM" id="SSF51984">
    <property type="entry name" value="MurCD N-terminal domain"/>
    <property type="match status" value="1"/>
</dbReference>
<evidence type="ECO:0000259" key="10">
    <source>
        <dbReference type="Pfam" id="PF08245"/>
    </source>
</evidence>
<keyword evidence="7 8" id="KW-0961">Cell wall biogenesis/degradation</keyword>
<keyword evidence="7 8" id="KW-0131">Cell cycle</keyword>
<dbReference type="InterPro" id="IPR036565">
    <property type="entry name" value="Mur-like_cat_sf"/>
</dbReference>
<dbReference type="GO" id="GO:0051301">
    <property type="term" value="P:cell division"/>
    <property type="evidence" value="ECO:0007669"/>
    <property type="project" value="UniProtKB-KW"/>
</dbReference>
<dbReference type="InterPro" id="IPR005762">
    <property type="entry name" value="MurD"/>
</dbReference>
<evidence type="ECO:0000256" key="5">
    <source>
        <dbReference type="ARBA" id="ARBA00022741"/>
    </source>
</evidence>
<dbReference type="GO" id="GO:0071555">
    <property type="term" value="P:cell wall organization"/>
    <property type="evidence" value="ECO:0007669"/>
    <property type="project" value="UniProtKB-KW"/>
</dbReference>
<comment type="catalytic activity">
    <reaction evidence="7 8">
        <text>UDP-N-acetyl-alpha-D-muramoyl-L-alanine + D-glutamate + ATP = UDP-N-acetyl-alpha-D-muramoyl-L-alanyl-D-glutamate + ADP + phosphate + H(+)</text>
        <dbReference type="Rhea" id="RHEA:16429"/>
        <dbReference type="ChEBI" id="CHEBI:15378"/>
        <dbReference type="ChEBI" id="CHEBI:29986"/>
        <dbReference type="ChEBI" id="CHEBI:30616"/>
        <dbReference type="ChEBI" id="CHEBI:43474"/>
        <dbReference type="ChEBI" id="CHEBI:83898"/>
        <dbReference type="ChEBI" id="CHEBI:83900"/>
        <dbReference type="ChEBI" id="CHEBI:456216"/>
        <dbReference type="EC" id="6.3.2.9"/>
    </reaction>
</comment>
<evidence type="ECO:0000256" key="2">
    <source>
        <dbReference type="ARBA" id="ARBA00004752"/>
    </source>
</evidence>
<dbReference type="EC" id="6.3.2.9" evidence="7 8"/>
<proteinExistence type="inferred from homology"/>
<comment type="subcellular location">
    <subcellularLocation>
        <location evidence="1 7 8">Cytoplasm</location>
    </subcellularLocation>
</comment>
<evidence type="ECO:0000256" key="8">
    <source>
        <dbReference type="RuleBase" id="RU003664"/>
    </source>
</evidence>
<accession>A0A7C3GTU9</accession>
<evidence type="ECO:0000256" key="1">
    <source>
        <dbReference type="ARBA" id="ARBA00004496"/>
    </source>
</evidence>
<dbReference type="InterPro" id="IPR004101">
    <property type="entry name" value="Mur_ligase_C"/>
</dbReference>
<sequence length="467" mass="50887">MVDLRGAKAVVLGFGRSGRAAARLLAVLGARVVVSETRRAEDLPPGDYYALQERGVRFETGGHRQETLLAADLVVTSPGVPPEVWGQARRKGIPVWGELELAFRALRKPVPILAVTGTNGKTTTTAMISDILRLSGFKVFTGGNYGVPLSEYVLSGEPAERLVLEVSSFQLETVERFSPTVAAVLNLTPDHLERYSDLGEYARAKLRLLENLSGEGLGLMPHPDLPGAGGDLLWREFHGSQRILFFGRAPGLAVEVRQGEFVLRPGEEEETYSLSGFRLCGEHNRLNFAVAAFMARVCGADPGAIRKALRSFVGFPHRLEYIGNFGGVYFVNDSKATNVDATLRALESLPAPIILLAGGQHKGASYRPLFQAVRSRVRILILMGASRFLMAEELAGATETHLVENLPEALALALRLARPGDTVLLSPAAASFDQFSSYEERGEVFRDLVLSYAPRVLAPEERPEVYH</sequence>
<dbReference type="GO" id="GO:0005524">
    <property type="term" value="F:ATP binding"/>
    <property type="evidence" value="ECO:0007669"/>
    <property type="project" value="UniProtKB-UniRule"/>
</dbReference>
<dbReference type="Pfam" id="PF21799">
    <property type="entry name" value="MurD-like_N"/>
    <property type="match status" value="1"/>
</dbReference>
<dbReference type="Gene3D" id="3.90.190.20">
    <property type="entry name" value="Mur ligase, C-terminal domain"/>
    <property type="match status" value="1"/>
</dbReference>
<comment type="pathway">
    <text evidence="2 7 8">Cell wall biogenesis; peptidoglycan biosynthesis.</text>
</comment>